<dbReference type="Proteomes" id="UP000249610">
    <property type="component" value="Unassembled WGS sequence"/>
</dbReference>
<proteinExistence type="predicted"/>
<dbReference type="InterPro" id="IPR038396">
    <property type="entry name" value="SpoIIAA-like_sf"/>
</dbReference>
<dbReference type="InterPro" id="IPR021866">
    <property type="entry name" value="SpoIIAA-like"/>
</dbReference>
<protein>
    <submittedName>
        <fullName evidence="1">SpoIIAA-like protein</fullName>
    </submittedName>
</protein>
<dbReference type="OrthoDB" id="1447828at2"/>
<dbReference type="AlphaFoldDB" id="A0A327PCL0"/>
<dbReference type="Gene3D" id="3.40.50.10600">
    <property type="entry name" value="SpoIIaa-like domains"/>
    <property type="match status" value="1"/>
</dbReference>
<gene>
    <name evidence="1" type="ORF">LV83_02282</name>
</gene>
<sequence length="123" mass="14017">MGLGEKMEVNYSIENGILSYVIDGVITVDDMHEVQVAREQLAGNDSIKVLSIVPSFRGYENFEAMKKAIQGDIHMLPKLSKYAMLTDSFWLRSLVLFLNLVVPKSKLKAFPLRDRKLAEKWLD</sequence>
<dbReference type="Pfam" id="PF11964">
    <property type="entry name" value="SpoIIAA-like"/>
    <property type="match status" value="1"/>
</dbReference>
<name>A0A327PCL0_9BACT</name>
<dbReference type="EMBL" id="QLLK01000006">
    <property type="protein sequence ID" value="RAI89241.1"/>
    <property type="molecule type" value="Genomic_DNA"/>
</dbReference>
<reference evidence="1 2" key="1">
    <citation type="submission" date="2018-06" db="EMBL/GenBank/DDBJ databases">
        <title>Genomic Encyclopedia of Archaeal and Bacterial Type Strains, Phase II (KMG-II): from individual species to whole genera.</title>
        <authorList>
            <person name="Goeker M."/>
        </authorList>
    </citation>
    <scope>NUCLEOTIDE SEQUENCE [LARGE SCALE GENOMIC DNA]</scope>
    <source>
        <strain evidence="1 2">DSM 23446</strain>
    </source>
</reference>
<dbReference type="RefSeq" id="WP_146613709.1">
    <property type="nucleotide sequence ID" value="NZ_QLLK01000006.1"/>
</dbReference>
<evidence type="ECO:0000313" key="2">
    <source>
        <dbReference type="Proteomes" id="UP000249610"/>
    </source>
</evidence>
<evidence type="ECO:0000313" key="1">
    <source>
        <dbReference type="EMBL" id="RAI89241.1"/>
    </source>
</evidence>
<dbReference type="SUPFAM" id="SSF52091">
    <property type="entry name" value="SpoIIaa-like"/>
    <property type="match status" value="1"/>
</dbReference>
<keyword evidence="2" id="KW-1185">Reference proteome</keyword>
<comment type="caution">
    <text evidence="1">The sequence shown here is derived from an EMBL/GenBank/DDBJ whole genome shotgun (WGS) entry which is preliminary data.</text>
</comment>
<organism evidence="1 2">
    <name type="scientific">Algoriphagus yeomjeoni</name>
    <dbReference type="NCBI Taxonomy" id="291403"/>
    <lineage>
        <taxon>Bacteria</taxon>
        <taxon>Pseudomonadati</taxon>
        <taxon>Bacteroidota</taxon>
        <taxon>Cytophagia</taxon>
        <taxon>Cytophagales</taxon>
        <taxon>Cyclobacteriaceae</taxon>
        <taxon>Algoriphagus</taxon>
    </lineage>
</organism>
<accession>A0A327PCL0</accession>
<dbReference type="InterPro" id="IPR036513">
    <property type="entry name" value="STAS_dom_sf"/>
</dbReference>